<protein>
    <submittedName>
        <fullName evidence="1">Uncharacterized protein</fullName>
    </submittedName>
</protein>
<reference evidence="2" key="1">
    <citation type="journal article" date="2017" name="Nat. Ecol. Evol.">
        <title>Genome expansion and lineage-specific genetic innovations in the forest pathogenic fungi Armillaria.</title>
        <authorList>
            <person name="Sipos G."/>
            <person name="Prasanna A.N."/>
            <person name="Walter M.C."/>
            <person name="O'Connor E."/>
            <person name="Balint B."/>
            <person name="Krizsan K."/>
            <person name="Kiss B."/>
            <person name="Hess J."/>
            <person name="Varga T."/>
            <person name="Slot J."/>
            <person name="Riley R."/>
            <person name="Boka B."/>
            <person name="Rigling D."/>
            <person name="Barry K."/>
            <person name="Lee J."/>
            <person name="Mihaltcheva S."/>
            <person name="LaButti K."/>
            <person name="Lipzen A."/>
            <person name="Waldron R."/>
            <person name="Moloney N.M."/>
            <person name="Sperisen C."/>
            <person name="Kredics L."/>
            <person name="Vagvoelgyi C."/>
            <person name="Patrignani A."/>
            <person name="Fitzpatrick D."/>
            <person name="Nagy I."/>
            <person name="Doyle S."/>
            <person name="Anderson J.B."/>
            <person name="Grigoriev I.V."/>
            <person name="Gueldener U."/>
            <person name="Muensterkoetter M."/>
            <person name="Nagy L.G."/>
        </authorList>
    </citation>
    <scope>NUCLEOTIDE SEQUENCE [LARGE SCALE GENOMIC DNA]</scope>
    <source>
        <strain evidence="2">28-4</strain>
    </source>
</reference>
<dbReference type="Proteomes" id="UP000218334">
    <property type="component" value="Unassembled WGS sequence"/>
</dbReference>
<proteinExistence type="predicted"/>
<evidence type="ECO:0000313" key="1">
    <source>
        <dbReference type="EMBL" id="PBK58902.1"/>
    </source>
</evidence>
<keyword evidence="2" id="KW-1185">Reference proteome</keyword>
<organism evidence="1 2">
    <name type="scientific">Armillaria solidipes</name>
    <dbReference type="NCBI Taxonomy" id="1076256"/>
    <lineage>
        <taxon>Eukaryota</taxon>
        <taxon>Fungi</taxon>
        <taxon>Dikarya</taxon>
        <taxon>Basidiomycota</taxon>
        <taxon>Agaricomycotina</taxon>
        <taxon>Agaricomycetes</taxon>
        <taxon>Agaricomycetidae</taxon>
        <taxon>Agaricales</taxon>
        <taxon>Marasmiineae</taxon>
        <taxon>Physalacriaceae</taxon>
        <taxon>Armillaria</taxon>
    </lineage>
</organism>
<dbReference type="EMBL" id="KZ293520">
    <property type="protein sequence ID" value="PBK58902.1"/>
    <property type="molecule type" value="Genomic_DNA"/>
</dbReference>
<feature type="non-terminal residue" evidence="1">
    <location>
        <position position="89"/>
    </location>
</feature>
<gene>
    <name evidence="1" type="ORF">ARMSODRAFT_967349</name>
</gene>
<accession>A0A2H3AVJ0</accession>
<dbReference type="AlphaFoldDB" id="A0A2H3AVJ0"/>
<evidence type="ECO:0000313" key="2">
    <source>
        <dbReference type="Proteomes" id="UP000218334"/>
    </source>
</evidence>
<sequence length="89" mass="10287">MPTPTRFSKTVLHPTITENKDLRRLRHQTRQRMPTTFSPFKAFSNKTIRGHHVGTKQDLSSHRRNVTCCVEGYSISSHRTTKTYQQGSS</sequence>
<name>A0A2H3AVJ0_9AGAR</name>